<keyword evidence="2" id="KW-0472">Membrane</keyword>
<dbReference type="InterPro" id="IPR009060">
    <property type="entry name" value="UBA-like_sf"/>
</dbReference>
<dbReference type="Proteomes" id="UP000604046">
    <property type="component" value="Unassembled WGS sequence"/>
</dbReference>
<dbReference type="OrthoDB" id="306876at2759"/>
<evidence type="ECO:0000256" key="2">
    <source>
        <dbReference type="SAM" id="Phobius"/>
    </source>
</evidence>
<feature type="region of interest" description="Disordered" evidence="1">
    <location>
        <begin position="98"/>
        <end position="121"/>
    </location>
</feature>
<name>A0A812TGN1_9DINO</name>
<protein>
    <submittedName>
        <fullName evidence="4">YPL264C protein</fullName>
    </submittedName>
</protein>
<proteinExistence type="predicted"/>
<dbReference type="SUPFAM" id="SSF46934">
    <property type="entry name" value="UBA-like"/>
    <property type="match status" value="1"/>
</dbReference>
<dbReference type="Pfam" id="PF00892">
    <property type="entry name" value="EamA"/>
    <property type="match status" value="1"/>
</dbReference>
<dbReference type="GO" id="GO:0016020">
    <property type="term" value="C:membrane"/>
    <property type="evidence" value="ECO:0007669"/>
    <property type="project" value="InterPro"/>
</dbReference>
<dbReference type="AlphaFoldDB" id="A0A812TGN1"/>
<dbReference type="PROSITE" id="PS50030">
    <property type="entry name" value="UBA"/>
    <property type="match status" value="1"/>
</dbReference>
<feature type="transmembrane region" description="Helical" evidence="2">
    <location>
        <begin position="6"/>
        <end position="26"/>
    </location>
</feature>
<keyword evidence="5" id="KW-1185">Reference proteome</keyword>
<comment type="caution">
    <text evidence="4">The sequence shown here is derived from an EMBL/GenBank/DDBJ whole genome shotgun (WGS) entry which is preliminary data.</text>
</comment>
<dbReference type="InterPro" id="IPR015940">
    <property type="entry name" value="UBA"/>
</dbReference>
<keyword evidence="2" id="KW-1133">Transmembrane helix</keyword>
<keyword evidence="2" id="KW-0812">Transmembrane</keyword>
<feature type="domain" description="UBA" evidence="3">
    <location>
        <begin position="153"/>
        <end position="194"/>
    </location>
</feature>
<evidence type="ECO:0000313" key="4">
    <source>
        <dbReference type="EMBL" id="CAE7526016.1"/>
    </source>
</evidence>
<dbReference type="SUPFAM" id="SSF103481">
    <property type="entry name" value="Multidrug resistance efflux transporter EmrE"/>
    <property type="match status" value="1"/>
</dbReference>
<evidence type="ECO:0000313" key="5">
    <source>
        <dbReference type="Proteomes" id="UP000604046"/>
    </source>
</evidence>
<organism evidence="4 5">
    <name type="scientific">Symbiodinium natans</name>
    <dbReference type="NCBI Taxonomy" id="878477"/>
    <lineage>
        <taxon>Eukaryota</taxon>
        <taxon>Sar</taxon>
        <taxon>Alveolata</taxon>
        <taxon>Dinophyceae</taxon>
        <taxon>Suessiales</taxon>
        <taxon>Symbiodiniaceae</taxon>
        <taxon>Symbiodinium</taxon>
    </lineage>
</organism>
<feature type="transmembrane region" description="Helical" evidence="2">
    <location>
        <begin position="63"/>
        <end position="85"/>
    </location>
</feature>
<dbReference type="InterPro" id="IPR000620">
    <property type="entry name" value="EamA_dom"/>
</dbReference>
<evidence type="ECO:0000256" key="1">
    <source>
        <dbReference type="SAM" id="MobiDB-lite"/>
    </source>
</evidence>
<dbReference type="EMBL" id="CAJNDS010002561">
    <property type="protein sequence ID" value="CAE7526016.1"/>
    <property type="molecule type" value="Genomic_DNA"/>
</dbReference>
<dbReference type="InterPro" id="IPR037185">
    <property type="entry name" value="EmrE-like"/>
</dbReference>
<sequence length="211" mass="23544">MFSLMQLLLTFTIGFVGFSSQCVMTIGMQKEKSATASLVRQSLCPVFALLWQGLFFPDESLSWTSFAGFCTILLGLAVTVVFKAFRESSHKPKLYYSHVQSEEKPETQDMQEDGTPSKLDHTQCLPSLARDSRDPALNVLGKRSFFDEAPGVDRENEMIELLQKEGFSRRQAVLALEEVGWSSPKAALDILLDCKYGDAALQRSGDTVEDR</sequence>
<accession>A0A812TGN1</accession>
<evidence type="ECO:0000259" key="3">
    <source>
        <dbReference type="PROSITE" id="PS50030"/>
    </source>
</evidence>
<gene>
    <name evidence="4" type="primary">YPL264C</name>
    <name evidence="4" type="ORF">SNAT2548_LOCUS29444</name>
</gene>
<reference evidence="4" key="1">
    <citation type="submission" date="2021-02" db="EMBL/GenBank/DDBJ databases">
        <authorList>
            <person name="Dougan E. K."/>
            <person name="Rhodes N."/>
            <person name="Thang M."/>
            <person name="Chan C."/>
        </authorList>
    </citation>
    <scope>NUCLEOTIDE SEQUENCE</scope>
</reference>